<dbReference type="OrthoDB" id="9812968at2"/>
<dbReference type="Proteomes" id="UP000094622">
    <property type="component" value="Unassembled WGS sequence"/>
</dbReference>
<evidence type="ECO:0000256" key="1">
    <source>
        <dbReference type="ARBA" id="ARBA00006738"/>
    </source>
</evidence>
<name>A0A1E3GUW9_9HYPH</name>
<dbReference type="PANTHER" id="PTHR34039:SF1">
    <property type="entry name" value="UPF0102 PROTEIN YRAN"/>
    <property type="match status" value="1"/>
</dbReference>
<comment type="caution">
    <text evidence="3">The sequence shown here is derived from an EMBL/GenBank/DDBJ whole genome shotgun (WGS) entry which is preliminary data.</text>
</comment>
<reference evidence="3 4" key="1">
    <citation type="submission" date="2016-07" db="EMBL/GenBank/DDBJ databases">
        <title>Draft Genome Sequence of Methylobrevis pamukkalensis PK2.</title>
        <authorList>
            <person name="Vasilenko O.V."/>
            <person name="Doronina N.V."/>
            <person name="Shmareva M.N."/>
            <person name="Tarlachkov S.V."/>
            <person name="Mustakhimov I."/>
            <person name="Trotsenko Y.A."/>
        </authorList>
    </citation>
    <scope>NUCLEOTIDE SEQUENCE [LARGE SCALE GENOMIC DNA]</scope>
    <source>
        <strain evidence="3 4">PK2</strain>
    </source>
</reference>
<organism evidence="3 4">
    <name type="scientific">Methylobrevis pamukkalensis</name>
    <dbReference type="NCBI Taxonomy" id="1439726"/>
    <lineage>
        <taxon>Bacteria</taxon>
        <taxon>Pseudomonadati</taxon>
        <taxon>Pseudomonadota</taxon>
        <taxon>Alphaproteobacteria</taxon>
        <taxon>Hyphomicrobiales</taxon>
        <taxon>Pleomorphomonadaceae</taxon>
        <taxon>Methylobrevis</taxon>
    </lineage>
</organism>
<dbReference type="InterPro" id="IPR011856">
    <property type="entry name" value="tRNA_endonuc-like_dom_sf"/>
</dbReference>
<dbReference type="HAMAP" id="MF_00048">
    <property type="entry name" value="UPF0102"/>
    <property type="match status" value="1"/>
</dbReference>
<keyword evidence="4" id="KW-1185">Reference proteome</keyword>
<dbReference type="InterPro" id="IPR011335">
    <property type="entry name" value="Restrct_endonuc-II-like"/>
</dbReference>
<sequence length="135" mass="15538">MSRPATPPPALPPDERDRRQRAEDWGLAAERLVELAYRLKGWRCVARRWRSPAGEIDLVMRRGRQLAFVEVKARADLDVAAEAVTLRARRRIARAAIMFIGRHPALDGLDQRFDVALVRPWRWPVVVENAFFADD</sequence>
<gene>
    <name evidence="3" type="ORF">A6302_04358</name>
</gene>
<evidence type="ECO:0000256" key="2">
    <source>
        <dbReference type="HAMAP-Rule" id="MF_00048"/>
    </source>
</evidence>
<comment type="similarity">
    <text evidence="1 2">Belongs to the UPF0102 family.</text>
</comment>
<accession>A0A1E3GUW9</accession>
<dbReference type="SUPFAM" id="SSF52980">
    <property type="entry name" value="Restriction endonuclease-like"/>
    <property type="match status" value="1"/>
</dbReference>
<dbReference type="GO" id="GO:0003676">
    <property type="term" value="F:nucleic acid binding"/>
    <property type="evidence" value="ECO:0007669"/>
    <property type="project" value="InterPro"/>
</dbReference>
<evidence type="ECO:0000313" key="3">
    <source>
        <dbReference type="EMBL" id="ODN67827.1"/>
    </source>
</evidence>
<dbReference type="InterPro" id="IPR003509">
    <property type="entry name" value="UPF0102_YraN-like"/>
</dbReference>
<dbReference type="RefSeq" id="WP_069308438.1">
    <property type="nucleotide sequence ID" value="NZ_MCRJ01000201.1"/>
</dbReference>
<protein>
    <recommendedName>
        <fullName evidence="2">UPF0102 protein A6302_04358</fullName>
    </recommendedName>
</protein>
<dbReference type="Gene3D" id="3.40.1350.10">
    <property type="match status" value="1"/>
</dbReference>
<evidence type="ECO:0000313" key="4">
    <source>
        <dbReference type="Proteomes" id="UP000094622"/>
    </source>
</evidence>
<dbReference type="Pfam" id="PF02021">
    <property type="entry name" value="UPF0102"/>
    <property type="match status" value="1"/>
</dbReference>
<dbReference type="AlphaFoldDB" id="A0A1E3GUW9"/>
<proteinExistence type="inferred from homology"/>
<dbReference type="PANTHER" id="PTHR34039">
    <property type="entry name" value="UPF0102 PROTEIN YRAN"/>
    <property type="match status" value="1"/>
</dbReference>
<dbReference type="EMBL" id="MCRJ01000201">
    <property type="protein sequence ID" value="ODN67827.1"/>
    <property type="molecule type" value="Genomic_DNA"/>
</dbReference>